<dbReference type="InterPro" id="IPR006299">
    <property type="entry name" value="FlgC"/>
</dbReference>
<keyword evidence="8" id="KW-0282">Flagellum</keyword>
<name>A0A6N9TNK3_DISTH</name>
<dbReference type="AlphaFoldDB" id="A0A6N9TNK3"/>
<feature type="domain" description="Flagellar basal-body/hook protein C-terminal" evidence="7">
    <location>
        <begin position="104"/>
        <end position="146"/>
    </location>
</feature>
<keyword evidence="8" id="KW-0969">Cilium</keyword>
<evidence type="ECO:0000313" key="9">
    <source>
        <dbReference type="Proteomes" id="UP000469346"/>
    </source>
</evidence>
<comment type="subunit">
    <text evidence="5 6">The basal body constitutes a major portion of the flagellar organelle and consists of four rings (L,P,S, and M) mounted on a central rod. The rod consists of about 26 subunits of FlgG in the distal portion, and FlgB, FlgC and FlgF are thought to build up the proximal portion of the rod with about 6 subunits each.</text>
</comment>
<comment type="similarity">
    <text evidence="2">Belongs to the flagella basal body rod proteins family.</text>
</comment>
<comment type="subcellular location">
    <subcellularLocation>
        <location evidence="1 6">Bacterial flagellum basal body</location>
    </subcellularLocation>
</comment>
<comment type="caution">
    <text evidence="8">The sequence shown here is derived from an EMBL/GenBank/DDBJ whole genome shotgun (WGS) entry which is preliminary data.</text>
</comment>
<dbReference type="InterPro" id="IPR010930">
    <property type="entry name" value="Flg_bb/hook_C_dom"/>
</dbReference>
<evidence type="ECO:0000256" key="4">
    <source>
        <dbReference type="ARBA" id="ARBA00023143"/>
    </source>
</evidence>
<evidence type="ECO:0000256" key="1">
    <source>
        <dbReference type="ARBA" id="ARBA00004117"/>
    </source>
</evidence>
<reference evidence="8 9" key="1">
    <citation type="submission" date="2020-02" db="EMBL/GenBank/DDBJ databases">
        <title>Comparative genomics of sulfur disproportionating microorganisms.</title>
        <authorList>
            <person name="Ward L.M."/>
            <person name="Bertran E."/>
            <person name="Johnston D.T."/>
        </authorList>
    </citation>
    <scope>NUCLEOTIDE SEQUENCE [LARGE SCALE GENOMIC DNA]</scope>
    <source>
        <strain evidence="8 9">DSM 100025</strain>
    </source>
</reference>
<dbReference type="EMBL" id="JAAGRR010000095">
    <property type="protein sequence ID" value="NDY42882.1"/>
    <property type="molecule type" value="Genomic_DNA"/>
</dbReference>
<sequence>MNLFAAIDLAGAGLSAQRTRLNVATMNLANAQVTRTVDGGPYRPRSVVFRAVPYAPDAAAGAFGRALADATDRLQSVEVAGIVEDPNPFVEVYDPDHPDADADGIVRMPNVDVLEQMVDIMAASRAYEANATAVETAKAMTLKALEIAA</sequence>
<dbReference type="Proteomes" id="UP000469346">
    <property type="component" value="Unassembled WGS sequence"/>
</dbReference>
<dbReference type="PANTHER" id="PTHR30435:SF2">
    <property type="entry name" value="FLAGELLAR BASAL-BODY ROD PROTEIN FLGC"/>
    <property type="match status" value="1"/>
</dbReference>
<dbReference type="RefSeq" id="WP_163299010.1">
    <property type="nucleotide sequence ID" value="NZ_JAAGRR010000095.1"/>
</dbReference>
<accession>A0A6N9TNK3</accession>
<keyword evidence="8" id="KW-0966">Cell projection</keyword>
<evidence type="ECO:0000256" key="6">
    <source>
        <dbReference type="RuleBase" id="RU362062"/>
    </source>
</evidence>
<organism evidence="8 9">
    <name type="scientific">Dissulfurirhabdus thermomarina</name>
    <dbReference type="NCBI Taxonomy" id="1765737"/>
    <lineage>
        <taxon>Bacteria</taxon>
        <taxon>Deltaproteobacteria</taxon>
        <taxon>Dissulfurirhabdaceae</taxon>
        <taxon>Dissulfurirhabdus</taxon>
    </lineage>
</organism>
<evidence type="ECO:0000259" key="7">
    <source>
        <dbReference type="Pfam" id="PF06429"/>
    </source>
</evidence>
<protein>
    <recommendedName>
        <fullName evidence="3 6">Flagellar basal-body rod protein FlgC</fullName>
    </recommendedName>
</protein>
<dbReference type="GO" id="GO:0030694">
    <property type="term" value="C:bacterial-type flagellum basal body, rod"/>
    <property type="evidence" value="ECO:0007669"/>
    <property type="project" value="UniProtKB-UniRule"/>
</dbReference>
<evidence type="ECO:0000256" key="2">
    <source>
        <dbReference type="ARBA" id="ARBA00009677"/>
    </source>
</evidence>
<proteinExistence type="inferred from homology"/>
<dbReference type="PANTHER" id="PTHR30435">
    <property type="entry name" value="FLAGELLAR PROTEIN"/>
    <property type="match status" value="1"/>
</dbReference>
<keyword evidence="4 6" id="KW-0975">Bacterial flagellum</keyword>
<keyword evidence="9" id="KW-1185">Reference proteome</keyword>
<evidence type="ECO:0000256" key="3">
    <source>
        <dbReference type="ARBA" id="ARBA00017941"/>
    </source>
</evidence>
<dbReference type="NCBIfam" id="TIGR01395">
    <property type="entry name" value="FlgC"/>
    <property type="match status" value="1"/>
</dbReference>
<dbReference type="Pfam" id="PF06429">
    <property type="entry name" value="Flg_bbr_C"/>
    <property type="match status" value="1"/>
</dbReference>
<evidence type="ECO:0000313" key="8">
    <source>
        <dbReference type="EMBL" id="NDY42882.1"/>
    </source>
</evidence>
<dbReference type="GO" id="GO:0071978">
    <property type="term" value="P:bacterial-type flagellum-dependent swarming motility"/>
    <property type="evidence" value="ECO:0007669"/>
    <property type="project" value="TreeGrafter"/>
</dbReference>
<evidence type="ECO:0000256" key="5">
    <source>
        <dbReference type="ARBA" id="ARBA00025933"/>
    </source>
</evidence>
<gene>
    <name evidence="8" type="primary">flgC</name>
    <name evidence="8" type="ORF">G3N55_08500</name>
</gene>